<evidence type="ECO:0000256" key="1">
    <source>
        <dbReference type="ARBA" id="ARBA00001971"/>
    </source>
</evidence>
<dbReference type="EMBL" id="JAQQWL010000002">
    <property type="protein sequence ID" value="KAK8085982.1"/>
    <property type="molecule type" value="Genomic_DNA"/>
</dbReference>
<evidence type="ECO:0000256" key="3">
    <source>
        <dbReference type="ARBA" id="ARBA00022617"/>
    </source>
</evidence>
<dbReference type="InterPro" id="IPR001128">
    <property type="entry name" value="Cyt_P450"/>
</dbReference>
<keyword evidence="7" id="KW-1133">Transmembrane helix</keyword>
<dbReference type="Gene3D" id="1.10.630.10">
    <property type="entry name" value="Cytochrome P450"/>
    <property type="match status" value="1"/>
</dbReference>
<keyword evidence="6" id="KW-0560">Oxidoreductase</keyword>
<evidence type="ECO:0000256" key="5">
    <source>
        <dbReference type="ARBA" id="ARBA00023004"/>
    </source>
</evidence>
<keyword evidence="6" id="KW-0503">Monooxygenase</keyword>
<comment type="caution">
    <text evidence="8">The sequence shown here is derived from an EMBL/GenBank/DDBJ whole genome shotgun (WGS) entry which is preliminary data.</text>
</comment>
<evidence type="ECO:0000256" key="2">
    <source>
        <dbReference type="ARBA" id="ARBA00010617"/>
    </source>
</evidence>
<comment type="cofactor">
    <cofactor evidence="1">
        <name>heme</name>
        <dbReference type="ChEBI" id="CHEBI:30413"/>
    </cofactor>
</comment>
<comment type="similarity">
    <text evidence="2">Belongs to the cytochrome P450 family.</text>
</comment>
<keyword evidence="7" id="KW-0472">Membrane</keyword>
<reference evidence="8 9" key="1">
    <citation type="submission" date="2023-01" db="EMBL/GenBank/DDBJ databases">
        <title>Analysis of 21 Apiospora genomes using comparative genomics revels a genus with tremendous synthesis potential of carbohydrate active enzymes and secondary metabolites.</title>
        <authorList>
            <person name="Sorensen T."/>
        </authorList>
    </citation>
    <scope>NUCLEOTIDE SEQUENCE [LARGE SCALE GENOMIC DNA]</scope>
    <source>
        <strain evidence="8 9">CBS 135458</strain>
    </source>
</reference>
<dbReference type="InterPro" id="IPR050529">
    <property type="entry name" value="CYP450_sterol_14alpha_dmase"/>
</dbReference>
<evidence type="ECO:0000256" key="7">
    <source>
        <dbReference type="SAM" id="Phobius"/>
    </source>
</evidence>
<accession>A0ABR1WR11</accession>
<dbReference type="Proteomes" id="UP001480595">
    <property type="component" value="Unassembled WGS sequence"/>
</dbReference>
<evidence type="ECO:0000256" key="6">
    <source>
        <dbReference type="ARBA" id="ARBA00023033"/>
    </source>
</evidence>
<keyword evidence="5" id="KW-0408">Iron</keyword>
<evidence type="ECO:0000313" key="8">
    <source>
        <dbReference type="EMBL" id="KAK8085982.1"/>
    </source>
</evidence>
<dbReference type="PANTHER" id="PTHR24304:SF2">
    <property type="entry name" value="24-HYDROXYCHOLESTEROL 7-ALPHA-HYDROXYLASE"/>
    <property type="match status" value="1"/>
</dbReference>
<evidence type="ECO:0000256" key="4">
    <source>
        <dbReference type="ARBA" id="ARBA00022723"/>
    </source>
</evidence>
<dbReference type="GeneID" id="92085428"/>
<feature type="transmembrane region" description="Helical" evidence="7">
    <location>
        <begin position="6"/>
        <end position="27"/>
    </location>
</feature>
<keyword evidence="7" id="KW-0812">Transmembrane</keyword>
<keyword evidence="4" id="KW-0479">Metal-binding</keyword>
<keyword evidence="9" id="KW-1185">Reference proteome</keyword>
<dbReference type="InterPro" id="IPR002403">
    <property type="entry name" value="Cyt_P450_E_grp-IV"/>
</dbReference>
<keyword evidence="3" id="KW-0349">Heme</keyword>
<protein>
    <recommendedName>
        <fullName evidence="10">Cytochrome P450</fullName>
    </recommendedName>
</protein>
<proteinExistence type="inferred from homology"/>
<sequence>MDEHSIAFQSAILVSLVGIAIFASWLVPRIRIAPKSEPPHLREAVPYISNTHEFLTDMATFLKRATLQIPSETFERTQSQIIKFHLGFRNVYMLAGQANVQQLFQTPDDVLGVNFVQVELMKKHQDWTAQEINKFIRDRTGRLKTPAKGVMTGIDGKRYWHEHNNLYLNHLSRKSSDALASRYVSLLLDKLENKVRMSNTEWESIHILEFLETAICESAIVAMFGSQILETNPGLVRAYLDFDRIALNLMYGLPRWLRPRPYRTRERLHKMVETHMAAAWASFDWQGPGSDSEWEPQFGSRLTRETTRWMMESGFSSHAAAGHVVAVLFGTNGNTIPLIKWALVELIQDPTLIHRVREEVATAIVTDSGSGRLRIDAGVLVGLPLLQSIFTELLRLHVSFSAVREVLKPVMVGGYQIPKGSLLHASTDMAHLQEDVWGAEGHPADTFWAERHLSYEDTTSAEHTNTTAAAAAASDVRRQPRFSMKGRGWAFFPFSGGYLICPGRHFAKQEVLLTIAVLLVNWIKPDGSIPDAPPRDDRAYTGFVVRPPDCDIKIRWKRR</sequence>
<dbReference type="SUPFAM" id="SSF48264">
    <property type="entry name" value="Cytochrome P450"/>
    <property type="match status" value="1"/>
</dbReference>
<gene>
    <name evidence="8" type="ORF">PG994_000956</name>
</gene>
<dbReference type="PANTHER" id="PTHR24304">
    <property type="entry name" value="CYTOCHROME P450 FAMILY 7"/>
    <property type="match status" value="1"/>
</dbReference>
<organism evidence="8 9">
    <name type="scientific">Apiospora phragmitis</name>
    <dbReference type="NCBI Taxonomy" id="2905665"/>
    <lineage>
        <taxon>Eukaryota</taxon>
        <taxon>Fungi</taxon>
        <taxon>Dikarya</taxon>
        <taxon>Ascomycota</taxon>
        <taxon>Pezizomycotina</taxon>
        <taxon>Sordariomycetes</taxon>
        <taxon>Xylariomycetidae</taxon>
        <taxon>Amphisphaeriales</taxon>
        <taxon>Apiosporaceae</taxon>
        <taxon>Apiospora</taxon>
    </lineage>
</organism>
<dbReference type="RefSeq" id="XP_066720506.1">
    <property type="nucleotide sequence ID" value="XM_066852365.1"/>
</dbReference>
<name>A0ABR1WR11_9PEZI</name>
<dbReference type="PRINTS" id="PR00465">
    <property type="entry name" value="EP450IV"/>
</dbReference>
<dbReference type="CDD" id="cd11040">
    <property type="entry name" value="CYP7_CYP8-like"/>
    <property type="match status" value="1"/>
</dbReference>
<dbReference type="InterPro" id="IPR036396">
    <property type="entry name" value="Cyt_P450_sf"/>
</dbReference>
<dbReference type="Pfam" id="PF00067">
    <property type="entry name" value="p450"/>
    <property type="match status" value="1"/>
</dbReference>
<evidence type="ECO:0008006" key="10">
    <source>
        <dbReference type="Google" id="ProtNLM"/>
    </source>
</evidence>
<evidence type="ECO:0000313" key="9">
    <source>
        <dbReference type="Proteomes" id="UP001480595"/>
    </source>
</evidence>